<evidence type="ECO:0000256" key="1">
    <source>
        <dbReference type="SAM" id="Phobius"/>
    </source>
</evidence>
<dbReference type="InterPro" id="IPR052108">
    <property type="entry name" value="MEGF/SIB"/>
</dbReference>
<evidence type="ECO:0000256" key="2">
    <source>
        <dbReference type="SAM" id="SignalP"/>
    </source>
</evidence>
<evidence type="ECO:0000313" key="4">
    <source>
        <dbReference type="EMBL" id="CAD2214058.1"/>
    </source>
</evidence>
<dbReference type="PANTHER" id="PTHR24035">
    <property type="entry name" value="MULTIPLE EPIDERMAL GROWTH FACTOR-LIKE DOMAINS PROTEIN"/>
    <property type="match status" value="1"/>
</dbReference>
<dbReference type="InterPro" id="IPR002049">
    <property type="entry name" value="LE_dom"/>
</dbReference>
<evidence type="ECO:0000313" key="5">
    <source>
        <dbReference type="Proteomes" id="UP000515908"/>
    </source>
</evidence>
<dbReference type="Pfam" id="PF00053">
    <property type="entry name" value="EGF_laminin"/>
    <property type="match status" value="1"/>
</dbReference>
<feature type="domain" description="EGF-like" evidence="3">
    <location>
        <begin position="479"/>
        <end position="490"/>
    </location>
</feature>
<sequence>MIKFSVVASLLLLELAASSPIALSDIEGYTVETVKTDDENQPEWSLYDTLSAGYTSLSVEKDSFTPIQFSTPFFTSPSVDWYVSQYGFLSPTASPLCDHYCESKNVSKLYGSYGFLSKGAGDWPMAAIFSGDLFIVSSSKLRSRVSDDGQSITVEYQNFGFLTTTATFQAVLYKNGTIIFRYKQLAKGVISTGLIFSQDQRSIIDPPPAAGSGVMAYRFTPIKTQCGGLEQSACTDSCQWCTSLQQCVAGSLYGKICPQSNEIYEINVSSKPFVDKITDEDIDMNFGVNSAGVFDFDYHIFYSTSNFVSFVRPGALSNNQTRLQCNPIWGACPNGNYSHLLLPFQSAASKATANVAVLKHSDKLANLFCDGSCPPNYDIFYVTGITQYGGTTNGGYSYSYLLYVDLNSKFQFYFQNPTGGRLYAYPEPLVGIVRNGVGDPKSVLVPASLVQDATFVTLQYISKCSACGEGGACDAAGTCVCQENYQGTNCDECKTGFYGPTCLPCVCTEHGKCDDGMTGRGGCLCESPYTGRSCEKLCDPLTCPKCNENNGYCDCDTGKCRCHRGWSGDTCEQELDRCLQYTIYSCMECIRSECEFCSDLTCFSPPTASDPTVTYTCSQSARYTTSTTCPMFQINPVAVNPYDIIVAVFLGVILLILLIGLIVAWYLVLCGKKIDDRHSVQATGGAPNFRMPRKDREVVYNYLMQRQLVPDDQLVMGIPLRQIQLETLYRRQNGTDTKKKSD</sequence>
<dbReference type="InterPro" id="IPR000742">
    <property type="entry name" value="EGF"/>
</dbReference>
<dbReference type="Proteomes" id="UP000515908">
    <property type="component" value="Chromosome 02"/>
</dbReference>
<name>A0A7G2C2P3_9TRYP</name>
<keyword evidence="2" id="KW-0732">Signal</keyword>
<feature type="domain" description="EGF-like" evidence="3">
    <location>
        <begin position="523"/>
        <end position="534"/>
    </location>
</feature>
<protein>
    <recommendedName>
        <fullName evidence="3">EGF-like domain-containing protein</fullName>
    </recommendedName>
</protein>
<proteinExistence type="predicted"/>
<keyword evidence="1" id="KW-0812">Transmembrane</keyword>
<evidence type="ECO:0000259" key="3">
    <source>
        <dbReference type="PROSITE" id="PS00022"/>
    </source>
</evidence>
<dbReference type="CDD" id="cd00055">
    <property type="entry name" value="EGF_Lam"/>
    <property type="match status" value="1"/>
</dbReference>
<feature type="transmembrane region" description="Helical" evidence="1">
    <location>
        <begin position="644"/>
        <end position="669"/>
    </location>
</feature>
<feature type="chain" id="PRO_5028961738" description="EGF-like domain-containing protein" evidence="2">
    <location>
        <begin position="19"/>
        <end position="742"/>
    </location>
</feature>
<keyword evidence="1" id="KW-0472">Membrane</keyword>
<dbReference type="AlphaFoldDB" id="A0A7G2C2P3"/>
<dbReference type="PANTHER" id="PTHR24035:SF109">
    <property type="entry name" value="PROTEIN DRAPER"/>
    <property type="match status" value="1"/>
</dbReference>
<reference evidence="4 5" key="1">
    <citation type="submission" date="2020-08" db="EMBL/GenBank/DDBJ databases">
        <authorList>
            <person name="Newling K."/>
            <person name="Davey J."/>
            <person name="Forrester S."/>
        </authorList>
    </citation>
    <scope>NUCLEOTIDE SEQUENCE [LARGE SCALE GENOMIC DNA]</scope>
    <source>
        <strain evidence="5">Crithidia deanei Carvalho (ATCC PRA-265)</strain>
    </source>
</reference>
<gene>
    <name evidence="4" type="ORF">ADEAN_000150200</name>
</gene>
<organism evidence="4 5">
    <name type="scientific">Angomonas deanei</name>
    <dbReference type="NCBI Taxonomy" id="59799"/>
    <lineage>
        <taxon>Eukaryota</taxon>
        <taxon>Discoba</taxon>
        <taxon>Euglenozoa</taxon>
        <taxon>Kinetoplastea</taxon>
        <taxon>Metakinetoplastina</taxon>
        <taxon>Trypanosomatida</taxon>
        <taxon>Trypanosomatidae</taxon>
        <taxon>Strigomonadinae</taxon>
        <taxon>Angomonas</taxon>
    </lineage>
</organism>
<dbReference type="SMART" id="SM00180">
    <property type="entry name" value="EGF_Lam"/>
    <property type="match status" value="3"/>
</dbReference>
<accession>A0A7G2C2P3</accession>
<keyword evidence="1" id="KW-1133">Transmembrane helix</keyword>
<dbReference type="VEuPathDB" id="TriTrypDB:ADEAN_000150200"/>
<dbReference type="EMBL" id="LR877146">
    <property type="protein sequence ID" value="CAD2214058.1"/>
    <property type="molecule type" value="Genomic_DNA"/>
</dbReference>
<keyword evidence="5" id="KW-1185">Reference proteome</keyword>
<dbReference type="PROSITE" id="PS00022">
    <property type="entry name" value="EGF_1"/>
    <property type="match status" value="2"/>
</dbReference>
<feature type="signal peptide" evidence="2">
    <location>
        <begin position="1"/>
        <end position="18"/>
    </location>
</feature>